<dbReference type="Pfam" id="PF04056">
    <property type="entry name" value="Ssl1"/>
    <property type="match status" value="1"/>
</dbReference>
<evidence type="ECO:0000313" key="17">
    <source>
        <dbReference type="EMBL" id="KIO30763.1"/>
    </source>
</evidence>
<dbReference type="InterPro" id="IPR046349">
    <property type="entry name" value="C1-like_sf"/>
</dbReference>
<dbReference type="OrthoDB" id="284275at2759"/>
<keyword evidence="8 11" id="KW-0804">Transcription</keyword>
<reference evidence="18" key="2">
    <citation type="submission" date="2015-01" db="EMBL/GenBank/DDBJ databases">
        <title>Evolutionary Origins and Diversification of the Mycorrhizal Mutualists.</title>
        <authorList>
            <consortium name="DOE Joint Genome Institute"/>
            <consortium name="Mycorrhizal Genomics Consortium"/>
            <person name="Kohler A."/>
            <person name="Kuo A."/>
            <person name="Nagy L.G."/>
            <person name="Floudas D."/>
            <person name="Copeland A."/>
            <person name="Barry K.W."/>
            <person name="Cichocki N."/>
            <person name="Veneault-Fourrey C."/>
            <person name="LaButti K."/>
            <person name="Lindquist E.A."/>
            <person name="Lipzen A."/>
            <person name="Lundell T."/>
            <person name="Morin E."/>
            <person name="Murat C."/>
            <person name="Riley R."/>
            <person name="Ohm R."/>
            <person name="Sun H."/>
            <person name="Tunlid A."/>
            <person name="Henrissat B."/>
            <person name="Grigoriev I.V."/>
            <person name="Hibbett D.S."/>
            <person name="Martin F."/>
        </authorList>
    </citation>
    <scope>NUCLEOTIDE SEQUENCE [LARGE SCALE GENOMIC DNA]</scope>
    <source>
        <strain evidence="18">MUT 4182</strain>
    </source>
</reference>
<dbReference type="Gene3D" id="3.40.50.410">
    <property type="entry name" value="von Willebrand factor, type A domain"/>
    <property type="match status" value="1"/>
</dbReference>
<evidence type="ECO:0000256" key="2">
    <source>
        <dbReference type="ARBA" id="ARBA00006092"/>
    </source>
</evidence>
<evidence type="ECO:0000256" key="5">
    <source>
        <dbReference type="ARBA" id="ARBA00022771"/>
    </source>
</evidence>
<dbReference type="InterPro" id="IPR013087">
    <property type="entry name" value="Znf_C2H2_type"/>
</dbReference>
<dbReference type="GO" id="GO:0006357">
    <property type="term" value="P:regulation of transcription by RNA polymerase II"/>
    <property type="evidence" value="ECO:0007669"/>
    <property type="project" value="UniProtKB-UniRule"/>
</dbReference>
<evidence type="ECO:0000256" key="7">
    <source>
        <dbReference type="ARBA" id="ARBA00023015"/>
    </source>
</evidence>
<keyword evidence="7 11" id="KW-0805">Transcription regulation</keyword>
<dbReference type="CDD" id="cd01453">
    <property type="entry name" value="vWA_transcription_factor_IIH_type"/>
    <property type="match status" value="1"/>
</dbReference>
<keyword evidence="3 11" id="KW-0479">Metal-binding</keyword>
<dbReference type="PANTHER" id="PTHR12695:SF2">
    <property type="entry name" value="GENERAL TRANSCRIPTION FACTOR IIH SUBUNIT 2-RELATED"/>
    <property type="match status" value="1"/>
</dbReference>
<dbReference type="HOGENOM" id="CLU_028556_1_1_1"/>
<evidence type="ECO:0000259" key="15">
    <source>
        <dbReference type="PROSITE" id="PS50157"/>
    </source>
</evidence>
<feature type="zinc finger region" description="C4-type" evidence="12">
    <location>
        <begin position="351"/>
        <end position="368"/>
    </location>
</feature>
<evidence type="ECO:0000256" key="3">
    <source>
        <dbReference type="ARBA" id="ARBA00022723"/>
    </source>
</evidence>
<dbReference type="InterPro" id="IPR036465">
    <property type="entry name" value="vWFA_dom_sf"/>
</dbReference>
<dbReference type="EMBL" id="KN822969">
    <property type="protein sequence ID" value="KIO30763.1"/>
    <property type="molecule type" value="Genomic_DNA"/>
</dbReference>
<dbReference type="PIRSF" id="PIRSF015919">
    <property type="entry name" value="TFIIH_SSL1"/>
    <property type="match status" value="1"/>
</dbReference>
<comment type="similarity">
    <text evidence="2 11">Belongs to the GTF2H2 family.</text>
</comment>
<dbReference type="SMART" id="SM00327">
    <property type="entry name" value="VWA"/>
    <property type="match status" value="1"/>
</dbReference>
<keyword evidence="10 11" id="KW-0539">Nucleus</keyword>
<dbReference type="PROSITE" id="PS50157">
    <property type="entry name" value="ZINC_FINGER_C2H2_2"/>
    <property type="match status" value="1"/>
</dbReference>
<evidence type="ECO:0000256" key="13">
    <source>
        <dbReference type="PROSITE-ProRule" id="PRU00042"/>
    </source>
</evidence>
<dbReference type="GO" id="GO:0005675">
    <property type="term" value="C:transcription factor TFIIH holo complex"/>
    <property type="evidence" value="ECO:0007669"/>
    <property type="project" value="UniProtKB-UniRule"/>
</dbReference>
<sequence length="475" mass="51056">MPAKDRDAYIDPDAEEDDFSAEEHDSVGSGDDFDQGTSSRGGKRGGLAGGKKGAEARLKSKGKGGDGYAWEGSISRTWDQVREDDGGSLELSVQEAIARARRKKLQQSGQAVRRTIIRHLVLMLDLSRSMTDRDLRPSRFDLGLEYARAFISEWFDQNPLGQIGVVGMRNGIGERLGEMSGNPQEVLRSIADRDKLMPAGEPSLQNAVEMARGTMSHLPSHASREIVIIFGSLTTCDPDNIFDTLEGCVKDKIRISIVALAAEMKVCRELCERTNGTFAVAMNEGHFKDVLFELIPPPAQLAAPAGAPGRSGPASSAAELMLMGFPSRLPETSPPSLCACHSTIKSEGFICPRCKVKLCDVPTDCDVCGLMIVSSPHLARSYHHLFPVQGYRPVMSMTQENPAGVPAQLACHGCSLPFPLRTLDSSANGGDAGDAAAADGISPLGRYRCPKCAKDFCSDCDVFVHDALHVCPGCC</sequence>
<evidence type="ECO:0000256" key="14">
    <source>
        <dbReference type="SAM" id="MobiDB-lite"/>
    </source>
</evidence>
<evidence type="ECO:0000256" key="11">
    <source>
        <dbReference type="PIRNR" id="PIRNR015919"/>
    </source>
</evidence>
<evidence type="ECO:0000256" key="6">
    <source>
        <dbReference type="ARBA" id="ARBA00022833"/>
    </source>
</evidence>
<dbReference type="GO" id="GO:0006289">
    <property type="term" value="P:nucleotide-excision repair"/>
    <property type="evidence" value="ECO:0007669"/>
    <property type="project" value="UniProtKB-UniRule"/>
</dbReference>
<organism evidence="17 18">
    <name type="scientific">Tulasnella calospora MUT 4182</name>
    <dbReference type="NCBI Taxonomy" id="1051891"/>
    <lineage>
        <taxon>Eukaryota</taxon>
        <taxon>Fungi</taxon>
        <taxon>Dikarya</taxon>
        <taxon>Basidiomycota</taxon>
        <taxon>Agaricomycotina</taxon>
        <taxon>Agaricomycetes</taxon>
        <taxon>Cantharellales</taxon>
        <taxon>Tulasnellaceae</taxon>
        <taxon>Tulasnella</taxon>
    </lineage>
</organism>
<keyword evidence="9" id="KW-0234">DNA repair</keyword>
<dbReference type="FunFam" id="3.40.50.410:FF:000015">
    <property type="entry name" value="General transcription factor IIH subunit 2"/>
    <property type="match status" value="1"/>
</dbReference>
<feature type="region of interest" description="Disordered" evidence="14">
    <location>
        <begin position="1"/>
        <end position="66"/>
    </location>
</feature>
<evidence type="ECO:0000256" key="8">
    <source>
        <dbReference type="ARBA" id="ARBA00023163"/>
    </source>
</evidence>
<accession>A0A0C3LA32</accession>
<feature type="domain" description="C2H2-type" evidence="15">
    <location>
        <begin position="447"/>
        <end position="469"/>
    </location>
</feature>
<evidence type="ECO:0000256" key="4">
    <source>
        <dbReference type="ARBA" id="ARBA00022763"/>
    </source>
</evidence>
<feature type="domain" description="VWFA" evidence="16">
    <location>
        <begin position="119"/>
        <end position="270"/>
    </location>
</feature>
<gene>
    <name evidence="17" type="ORF">M407DRAFT_242119</name>
</gene>
<dbReference type="InterPro" id="IPR013083">
    <property type="entry name" value="Znf_RING/FYVE/PHD"/>
</dbReference>
<dbReference type="PANTHER" id="PTHR12695">
    <property type="entry name" value="GENERAL TRANSCRIPTION FACTOR IIH SUBUNIT 2"/>
    <property type="match status" value="1"/>
</dbReference>
<dbReference type="SMART" id="SM01047">
    <property type="entry name" value="C1_4"/>
    <property type="match status" value="1"/>
</dbReference>
<feature type="compositionally biased region" description="Acidic residues" evidence="14">
    <location>
        <begin position="10"/>
        <end position="20"/>
    </location>
</feature>
<name>A0A0C3LA32_9AGAM</name>
<keyword evidence="5 13" id="KW-0863">Zinc-finger</keyword>
<keyword evidence="18" id="KW-1185">Reference proteome</keyword>
<dbReference type="SUPFAM" id="SSF57889">
    <property type="entry name" value="Cysteine-rich domain"/>
    <property type="match status" value="1"/>
</dbReference>
<dbReference type="NCBIfam" id="TIGR00622">
    <property type="entry name" value="ssl1"/>
    <property type="match status" value="1"/>
</dbReference>
<dbReference type="InterPro" id="IPR007198">
    <property type="entry name" value="Ssl1-like"/>
</dbReference>
<dbReference type="InterPro" id="IPR004595">
    <property type="entry name" value="TFIIH_C1-like_dom"/>
</dbReference>
<comment type="function">
    <text evidence="11">Component of the general transcription and DNA repair factor IIH (TFIIH) core complex, which is involved in general and transcription-coupled nucleotide excision repair (NER) of damaged DNA and, when complexed to TFIIK, in RNA transcription by RNA polymerase II.</text>
</comment>
<keyword evidence="4" id="KW-0227">DNA damage</keyword>
<evidence type="ECO:0000259" key="16">
    <source>
        <dbReference type="PROSITE" id="PS50234"/>
    </source>
</evidence>
<comment type="subcellular location">
    <subcellularLocation>
        <location evidence="1 11">Nucleus</location>
    </subcellularLocation>
</comment>
<evidence type="ECO:0000256" key="1">
    <source>
        <dbReference type="ARBA" id="ARBA00004123"/>
    </source>
</evidence>
<dbReference type="SUPFAM" id="SSF53300">
    <property type="entry name" value="vWA-like"/>
    <property type="match status" value="1"/>
</dbReference>
<dbReference type="Proteomes" id="UP000054248">
    <property type="component" value="Unassembled WGS sequence"/>
</dbReference>
<protein>
    <recommendedName>
        <fullName evidence="11">General transcription and DNA repair factor IIH</fullName>
    </recommendedName>
</protein>
<dbReference type="GO" id="GO:0000439">
    <property type="term" value="C:transcription factor TFIIH core complex"/>
    <property type="evidence" value="ECO:0007669"/>
    <property type="project" value="UniProtKB-UniRule"/>
</dbReference>
<dbReference type="Pfam" id="PF07975">
    <property type="entry name" value="C1_4"/>
    <property type="match status" value="1"/>
</dbReference>
<evidence type="ECO:0000256" key="10">
    <source>
        <dbReference type="ARBA" id="ARBA00023242"/>
    </source>
</evidence>
<proteinExistence type="inferred from homology"/>
<dbReference type="InterPro" id="IPR012170">
    <property type="entry name" value="TFIIH_SSL1/p44"/>
</dbReference>
<evidence type="ECO:0000256" key="9">
    <source>
        <dbReference type="ARBA" id="ARBA00023204"/>
    </source>
</evidence>
<dbReference type="PROSITE" id="PS50234">
    <property type="entry name" value="VWFA"/>
    <property type="match status" value="1"/>
</dbReference>
<dbReference type="InterPro" id="IPR002035">
    <property type="entry name" value="VWF_A"/>
</dbReference>
<dbReference type="AlphaFoldDB" id="A0A0C3LA32"/>
<evidence type="ECO:0000313" key="18">
    <source>
        <dbReference type="Proteomes" id="UP000054248"/>
    </source>
</evidence>
<dbReference type="PROSITE" id="PS00028">
    <property type="entry name" value="ZINC_FINGER_C2H2_1"/>
    <property type="match status" value="1"/>
</dbReference>
<dbReference type="STRING" id="1051891.A0A0C3LA32"/>
<dbReference type="Gene3D" id="3.30.40.10">
    <property type="entry name" value="Zinc/RING finger domain, C3HC4 (zinc finger)"/>
    <property type="match status" value="1"/>
</dbReference>
<evidence type="ECO:0000256" key="12">
    <source>
        <dbReference type="PIRSR" id="PIRSR015919-1"/>
    </source>
</evidence>
<dbReference type="GO" id="GO:0006351">
    <property type="term" value="P:DNA-templated transcription"/>
    <property type="evidence" value="ECO:0007669"/>
    <property type="project" value="InterPro"/>
</dbReference>
<dbReference type="GO" id="GO:0008270">
    <property type="term" value="F:zinc ion binding"/>
    <property type="evidence" value="ECO:0007669"/>
    <property type="project" value="UniProtKB-UniRule"/>
</dbReference>
<keyword evidence="6 11" id="KW-0862">Zinc</keyword>
<reference evidence="17 18" key="1">
    <citation type="submission" date="2014-04" db="EMBL/GenBank/DDBJ databases">
        <authorList>
            <consortium name="DOE Joint Genome Institute"/>
            <person name="Kuo A."/>
            <person name="Girlanda M."/>
            <person name="Perotto S."/>
            <person name="Kohler A."/>
            <person name="Nagy L.G."/>
            <person name="Floudas D."/>
            <person name="Copeland A."/>
            <person name="Barry K.W."/>
            <person name="Cichocki N."/>
            <person name="Veneault-Fourrey C."/>
            <person name="LaButti K."/>
            <person name="Lindquist E.A."/>
            <person name="Lipzen A."/>
            <person name="Lundell T."/>
            <person name="Morin E."/>
            <person name="Murat C."/>
            <person name="Sun H."/>
            <person name="Tunlid A."/>
            <person name="Henrissat B."/>
            <person name="Grigoriev I.V."/>
            <person name="Hibbett D.S."/>
            <person name="Martin F."/>
            <person name="Nordberg H.P."/>
            <person name="Cantor M.N."/>
            <person name="Hua S.X."/>
        </authorList>
    </citation>
    <scope>NUCLEOTIDE SEQUENCE [LARGE SCALE GENOMIC DNA]</scope>
    <source>
        <strain evidence="17 18">MUT 4182</strain>
    </source>
</reference>